<feature type="domain" description="Alpha/beta hydrolase fold-3" evidence="1">
    <location>
        <begin position="118"/>
        <end position="201"/>
    </location>
</feature>
<organism evidence="2">
    <name type="scientific">Oryza sativa subsp. japonica</name>
    <name type="common">Rice</name>
    <dbReference type="NCBI Taxonomy" id="39947"/>
    <lineage>
        <taxon>Eukaryota</taxon>
        <taxon>Viridiplantae</taxon>
        <taxon>Streptophyta</taxon>
        <taxon>Embryophyta</taxon>
        <taxon>Tracheophyta</taxon>
        <taxon>Spermatophyta</taxon>
        <taxon>Magnoliopsida</taxon>
        <taxon>Liliopsida</taxon>
        <taxon>Poales</taxon>
        <taxon>Poaceae</taxon>
        <taxon>BOP clade</taxon>
        <taxon>Oryzoideae</taxon>
        <taxon>Oryzeae</taxon>
        <taxon>Oryzinae</taxon>
        <taxon>Oryza</taxon>
        <taxon>Oryza sativa</taxon>
    </lineage>
</organism>
<proteinExistence type="predicted"/>
<reference evidence="2" key="1">
    <citation type="journal article" date="2005" name="PLoS Biol.">
        <title>The genomes of Oryza sativa: a history of duplications.</title>
        <authorList>
            <person name="Yu J."/>
            <person name="Wang J."/>
            <person name="Lin W."/>
            <person name="Li S."/>
            <person name="Li H."/>
            <person name="Zhou J."/>
            <person name="Ni P."/>
            <person name="Dong W."/>
            <person name="Hu S."/>
            <person name="Zeng C."/>
            <person name="Zhang J."/>
            <person name="Zhang Y."/>
            <person name="Li R."/>
            <person name="Xu Z."/>
            <person name="Li S."/>
            <person name="Li X."/>
            <person name="Zheng H."/>
            <person name="Cong L."/>
            <person name="Lin L."/>
            <person name="Yin J."/>
            <person name="Geng J."/>
            <person name="Li G."/>
            <person name="Shi J."/>
            <person name="Liu J."/>
            <person name="Lv H."/>
            <person name="Li J."/>
            <person name="Wang J."/>
            <person name="Deng Y."/>
            <person name="Ran L."/>
            <person name="Shi X."/>
            <person name="Wang X."/>
            <person name="Wu Q."/>
            <person name="Li C."/>
            <person name="Ren X."/>
            <person name="Wang J."/>
            <person name="Wang X."/>
            <person name="Li D."/>
            <person name="Liu D."/>
            <person name="Zhang X."/>
            <person name="Ji Z."/>
            <person name="Zhao W."/>
            <person name="Sun Y."/>
            <person name="Zhang Z."/>
            <person name="Bao J."/>
            <person name="Han Y."/>
            <person name="Dong L."/>
            <person name="Ji J."/>
            <person name="Chen P."/>
            <person name="Wu S."/>
            <person name="Liu J."/>
            <person name="Xiao Y."/>
            <person name="Bu D."/>
            <person name="Tan J."/>
            <person name="Yang L."/>
            <person name="Ye C."/>
            <person name="Zhang J."/>
            <person name="Xu J."/>
            <person name="Zhou Y."/>
            <person name="Yu Y."/>
            <person name="Zhang B."/>
            <person name="Zhuang S."/>
            <person name="Wei H."/>
            <person name="Liu B."/>
            <person name="Lei M."/>
            <person name="Yu H."/>
            <person name="Li Y."/>
            <person name="Xu H."/>
            <person name="Wei S."/>
            <person name="He X."/>
            <person name="Fang L."/>
            <person name="Zhang Z."/>
            <person name="Zhang Y."/>
            <person name="Huang X."/>
            <person name="Su Z."/>
            <person name="Tong W."/>
            <person name="Li J."/>
            <person name="Tong Z."/>
            <person name="Li S."/>
            <person name="Ye J."/>
            <person name="Wang L."/>
            <person name="Fang L."/>
            <person name="Lei T."/>
            <person name="Chen C."/>
            <person name="Chen H."/>
            <person name="Xu Z."/>
            <person name="Li H."/>
            <person name="Huang H."/>
            <person name="Zhang F."/>
            <person name="Xu H."/>
            <person name="Li N."/>
            <person name="Zhao C."/>
            <person name="Li S."/>
            <person name="Dong L."/>
            <person name="Huang Y."/>
            <person name="Li L."/>
            <person name="Xi Y."/>
            <person name="Qi Q."/>
            <person name="Li W."/>
            <person name="Zhang B."/>
            <person name="Hu W."/>
            <person name="Zhang Y."/>
            <person name="Tian X."/>
            <person name="Jiao Y."/>
            <person name="Liang X."/>
            <person name="Jin J."/>
            <person name="Gao L."/>
            <person name="Zheng W."/>
            <person name="Hao B."/>
            <person name="Liu S."/>
            <person name="Wang W."/>
            <person name="Yuan L."/>
            <person name="Cao M."/>
            <person name="McDermott J."/>
            <person name="Samudrala R."/>
            <person name="Wang J."/>
            <person name="Wong G.K."/>
            <person name="Yang H."/>
        </authorList>
    </citation>
    <scope>NUCLEOTIDE SEQUENCE [LARGE SCALE GENOMIC DNA]</scope>
</reference>
<dbReference type="InterPro" id="IPR029058">
    <property type="entry name" value="AB_hydrolase_fold"/>
</dbReference>
<dbReference type="PANTHER" id="PTHR23024:SF180">
    <property type="entry name" value="OS02G0567800 PROTEIN"/>
    <property type="match status" value="1"/>
</dbReference>
<dbReference type="Gene3D" id="3.40.50.1820">
    <property type="entry name" value="alpha/beta hydrolase"/>
    <property type="match status" value="2"/>
</dbReference>
<dbReference type="PANTHER" id="PTHR23024">
    <property type="entry name" value="ARYLACETAMIDE DEACETYLASE"/>
    <property type="match status" value="1"/>
</dbReference>
<dbReference type="SUPFAM" id="SSF53474">
    <property type="entry name" value="alpha/beta-Hydrolases"/>
    <property type="match status" value="1"/>
</dbReference>
<dbReference type="InterPro" id="IPR013094">
    <property type="entry name" value="AB_hydrolase_3"/>
</dbReference>
<evidence type="ECO:0000259" key="1">
    <source>
        <dbReference type="Pfam" id="PF07859"/>
    </source>
</evidence>
<sequence>MASSTAADGDDEVVREFGPILRVYKSGRLERPLVAPPVGPGHDAATGVHSRDVHLGDYSARLYLPPPAAAAERLPVVVYVHGGGAAAPPPQGPRWLIHPWFWGSEARRARRPLDPEGRARGAGLWVYACPGTTGMDDPRMNPMAPGAQPLGRMACDRVMVCAAEGDFLRWRAHAYAAAVAAAKGGAAVEVLETAGAGHVFHLFDPDGDKAKELLDRMVTFVNGAGADAA</sequence>
<gene>
    <name evidence="2" type="ORF">OsJ_07196</name>
</gene>
<dbReference type="InterPro" id="IPR050466">
    <property type="entry name" value="Carboxylest/Gibb_receptor"/>
</dbReference>
<dbReference type="Proteomes" id="UP000007752">
    <property type="component" value="Chromosome 2"/>
</dbReference>
<evidence type="ECO:0000313" key="2">
    <source>
        <dbReference type="EMBL" id="EEE57225.1"/>
    </source>
</evidence>
<protein>
    <recommendedName>
        <fullName evidence="1">Alpha/beta hydrolase fold-3 domain-containing protein</fullName>
    </recommendedName>
</protein>
<accession>B9F0N3</accession>
<dbReference type="EMBL" id="CM000139">
    <property type="protein sequence ID" value="EEE57225.1"/>
    <property type="molecule type" value="Genomic_DNA"/>
</dbReference>
<dbReference type="AlphaFoldDB" id="B9F0N3"/>
<dbReference type="GO" id="GO:0016787">
    <property type="term" value="F:hydrolase activity"/>
    <property type="evidence" value="ECO:0007669"/>
    <property type="project" value="InterPro"/>
</dbReference>
<dbReference type="Pfam" id="PF07859">
    <property type="entry name" value="Abhydrolase_3"/>
    <property type="match status" value="1"/>
</dbReference>
<reference evidence="2" key="2">
    <citation type="submission" date="2008-12" db="EMBL/GenBank/DDBJ databases">
        <title>Improved gene annotation of the rice (Oryza sativa) genomes.</title>
        <authorList>
            <person name="Wang J."/>
            <person name="Li R."/>
            <person name="Fan W."/>
            <person name="Huang Q."/>
            <person name="Zhang J."/>
            <person name="Zhou Y."/>
            <person name="Hu Y."/>
            <person name="Zi S."/>
            <person name="Li J."/>
            <person name="Ni P."/>
            <person name="Zheng H."/>
            <person name="Zhang Y."/>
            <person name="Zhao M."/>
            <person name="Hao Q."/>
            <person name="McDermott J."/>
            <person name="Samudrala R."/>
            <person name="Kristiansen K."/>
            <person name="Wong G.K.-S."/>
        </authorList>
    </citation>
    <scope>NUCLEOTIDE SEQUENCE</scope>
</reference>
<name>B9F0N3_ORYSJ</name>